<dbReference type="InterPro" id="IPR036249">
    <property type="entry name" value="Thioredoxin-like_sf"/>
</dbReference>
<keyword evidence="1" id="KW-0472">Membrane</keyword>
<dbReference type="SUPFAM" id="SSF52833">
    <property type="entry name" value="Thioredoxin-like"/>
    <property type="match status" value="1"/>
</dbReference>
<proteinExistence type="predicted"/>
<dbReference type="Proteomes" id="UP000600247">
    <property type="component" value="Unassembled WGS sequence"/>
</dbReference>
<protein>
    <recommendedName>
        <fullName evidence="4">Thioredoxin domain-containing protein</fullName>
    </recommendedName>
</protein>
<evidence type="ECO:0000313" key="3">
    <source>
        <dbReference type="Proteomes" id="UP000600247"/>
    </source>
</evidence>
<keyword evidence="3" id="KW-1185">Reference proteome</keyword>
<sequence>MSAIFYVSYIILWMLVILLTAACVYLLKRKPASPKQDTPVQSGLDGIGLPKGIPFPNDGRLTLDGAVPHFNNALVILSMTLCGTCEALYPKLHRFRQQHPHIPIYILLFADQEEQITQTVEKYQLKLPVIACTPQDTEFFQTHFFPFGYAVDQEGLVASKSNLDQEDDLNLMASATVEHESRLAKAW</sequence>
<reference evidence="2 3" key="1">
    <citation type="journal article" date="2014" name="Int. J. Syst. Evol. Microbiol.">
        <title>Complete genome sequence of Corynebacterium casei LMG S-19264T (=DSM 44701T), isolated from a smear-ripened cheese.</title>
        <authorList>
            <consortium name="US DOE Joint Genome Institute (JGI-PGF)"/>
            <person name="Walter F."/>
            <person name="Albersmeier A."/>
            <person name="Kalinowski J."/>
            <person name="Ruckert C."/>
        </authorList>
    </citation>
    <scope>NUCLEOTIDE SEQUENCE [LARGE SCALE GENOMIC DNA]</scope>
    <source>
        <strain evidence="2 3">CGMCC 1.15286</strain>
    </source>
</reference>
<gene>
    <name evidence="2" type="ORF">GCM10010918_29550</name>
</gene>
<dbReference type="AlphaFoldDB" id="A0A917H9Q9"/>
<dbReference type="EMBL" id="BMHY01000005">
    <property type="protein sequence ID" value="GGG71986.1"/>
    <property type="molecule type" value="Genomic_DNA"/>
</dbReference>
<dbReference type="RefSeq" id="WP_188889965.1">
    <property type="nucleotide sequence ID" value="NZ_BMHY01000005.1"/>
</dbReference>
<accession>A0A917H9Q9</accession>
<feature type="transmembrane region" description="Helical" evidence="1">
    <location>
        <begin position="6"/>
        <end position="27"/>
    </location>
</feature>
<organism evidence="2 3">
    <name type="scientific">Paenibacillus radicis</name>
    <name type="common">ex Gao et al. 2016</name>
    <dbReference type="NCBI Taxonomy" id="1737354"/>
    <lineage>
        <taxon>Bacteria</taxon>
        <taxon>Bacillati</taxon>
        <taxon>Bacillota</taxon>
        <taxon>Bacilli</taxon>
        <taxon>Bacillales</taxon>
        <taxon>Paenibacillaceae</taxon>
        <taxon>Paenibacillus</taxon>
    </lineage>
</organism>
<keyword evidence="1" id="KW-0812">Transmembrane</keyword>
<dbReference type="Gene3D" id="3.40.30.10">
    <property type="entry name" value="Glutaredoxin"/>
    <property type="match status" value="1"/>
</dbReference>
<name>A0A917H9Q9_9BACL</name>
<comment type="caution">
    <text evidence="2">The sequence shown here is derived from an EMBL/GenBank/DDBJ whole genome shotgun (WGS) entry which is preliminary data.</text>
</comment>
<evidence type="ECO:0008006" key="4">
    <source>
        <dbReference type="Google" id="ProtNLM"/>
    </source>
</evidence>
<keyword evidence="1" id="KW-1133">Transmembrane helix</keyword>
<evidence type="ECO:0000256" key="1">
    <source>
        <dbReference type="SAM" id="Phobius"/>
    </source>
</evidence>
<evidence type="ECO:0000313" key="2">
    <source>
        <dbReference type="EMBL" id="GGG71986.1"/>
    </source>
</evidence>